<reference evidence="1 2" key="1">
    <citation type="submission" date="2022-10" db="EMBL/GenBank/DDBJ databases">
        <title>Defluviimonas sp. nov., isolated from ocean surface sediments.</title>
        <authorList>
            <person name="He W."/>
            <person name="Wang L."/>
            <person name="Zhang D.-F."/>
        </authorList>
    </citation>
    <scope>NUCLEOTIDE SEQUENCE [LARGE SCALE GENOMIC DNA]</scope>
    <source>
        <strain evidence="1 2">WL0050</strain>
    </source>
</reference>
<proteinExistence type="predicted"/>
<evidence type="ECO:0000313" key="2">
    <source>
        <dbReference type="Proteomes" id="UP001652564"/>
    </source>
</evidence>
<keyword evidence="2" id="KW-1185">Reference proteome</keyword>
<sequence>MEIVYHIGAHGTDDGWIVRALLKNRGTLEAMGVAVPAPKLYRQVLPKVAKSLKSGQVVDDAQHVLLDAVLDVENAQRVIFSHDSLVCFPANVISAHGFYAMAPQRIEAYSNLFPAATKEFYLALVNPATLIPSLIDLPAGGTYERIMGQTRPTEIRWSSTIRRILAYHPDVNLTVWCHEDVPLIWPEILRALAGLGAEDALEGDFDVLTALLTEEGMTKFKTYLEAHPPRTLAQRRRITTAFLEKFAKPEELVAELDLPGWSEELLAQVTSNYENDCAEIAAMAGVTFIQP</sequence>
<organism evidence="1 2">
    <name type="scientific">Albidovulum litorale</name>
    <dbReference type="NCBI Taxonomy" id="2984134"/>
    <lineage>
        <taxon>Bacteria</taxon>
        <taxon>Pseudomonadati</taxon>
        <taxon>Pseudomonadota</taxon>
        <taxon>Alphaproteobacteria</taxon>
        <taxon>Rhodobacterales</taxon>
        <taxon>Paracoccaceae</taxon>
        <taxon>Albidovulum</taxon>
    </lineage>
</organism>
<accession>A0ABT2ZQD1</accession>
<dbReference type="RefSeq" id="WP_263740420.1">
    <property type="nucleotide sequence ID" value="NZ_JAOWKZ010000003.1"/>
</dbReference>
<gene>
    <name evidence="1" type="ORF">OEZ71_13000</name>
</gene>
<name>A0ABT2ZQD1_9RHOB</name>
<comment type="caution">
    <text evidence="1">The sequence shown here is derived from an EMBL/GenBank/DDBJ whole genome shotgun (WGS) entry which is preliminary data.</text>
</comment>
<protein>
    <submittedName>
        <fullName evidence="1">Uncharacterized protein</fullName>
    </submittedName>
</protein>
<evidence type="ECO:0000313" key="1">
    <source>
        <dbReference type="EMBL" id="MCV2873213.1"/>
    </source>
</evidence>
<dbReference type="EMBL" id="JAOWKZ010000003">
    <property type="protein sequence ID" value="MCV2873213.1"/>
    <property type="molecule type" value="Genomic_DNA"/>
</dbReference>
<dbReference type="Proteomes" id="UP001652564">
    <property type="component" value="Unassembled WGS sequence"/>
</dbReference>